<organism evidence="3 4">
    <name type="scientific">Hansschlegelia quercus</name>
    <dbReference type="NCBI Taxonomy" id="2528245"/>
    <lineage>
        <taxon>Bacteria</taxon>
        <taxon>Pseudomonadati</taxon>
        <taxon>Pseudomonadota</taxon>
        <taxon>Alphaproteobacteria</taxon>
        <taxon>Hyphomicrobiales</taxon>
        <taxon>Methylopilaceae</taxon>
        <taxon>Hansschlegelia</taxon>
    </lineage>
</organism>
<name>A0A4Q9GKJ6_9HYPH</name>
<dbReference type="EMBL" id="SIUB01000001">
    <property type="protein sequence ID" value="TBN54813.1"/>
    <property type="molecule type" value="Genomic_DNA"/>
</dbReference>
<dbReference type="OrthoDB" id="8450914at2"/>
<keyword evidence="2" id="KW-0472">Membrane</keyword>
<reference evidence="3 4" key="1">
    <citation type="submission" date="2019-02" db="EMBL/GenBank/DDBJ databases">
        <title>Hansschlegelia quercus sp. nov., a novel methylotrophic bacterium from buds of oak (Quercus robur L.).</title>
        <authorList>
            <person name="Agafonova N.V."/>
            <person name="Kaparullina E.N."/>
            <person name="Grouzdev D.S."/>
            <person name="Doronina N.V."/>
        </authorList>
    </citation>
    <scope>NUCLEOTIDE SEQUENCE [LARGE SCALE GENOMIC DNA]</scope>
    <source>
        <strain evidence="3 4">Dub</strain>
    </source>
</reference>
<evidence type="ECO:0000256" key="1">
    <source>
        <dbReference type="SAM" id="Coils"/>
    </source>
</evidence>
<keyword evidence="1" id="KW-0175">Coiled coil</keyword>
<dbReference type="AlphaFoldDB" id="A0A4Q9GKJ6"/>
<evidence type="ECO:0000256" key="2">
    <source>
        <dbReference type="SAM" id="Phobius"/>
    </source>
</evidence>
<sequence>MAARLPPAFRACGRQLWRGGGCGRRPDRGLRHAADKRLRQRWRRFRAGSRRRRCGRRHLTMALRRPRALVYGLLAASLAINLIGAGYFGFVGFRPKPPRTAESTIDFVTRRFPAPVAEAVRAKLEERRDELREAMKEMRAARRETRDAMSDAPFDADRADKAFADARAKSSDFQKVIHSAIISALPGVPEADRAKIDRNDD</sequence>
<keyword evidence="4" id="KW-1185">Reference proteome</keyword>
<accession>A0A4Q9GKJ6</accession>
<gene>
    <name evidence="3" type="ORF">EYR15_01220</name>
</gene>
<dbReference type="InterPro" id="IPR025961">
    <property type="entry name" value="Metal_resist"/>
</dbReference>
<feature type="coiled-coil region" evidence="1">
    <location>
        <begin position="114"/>
        <end position="151"/>
    </location>
</feature>
<dbReference type="Pfam" id="PF13801">
    <property type="entry name" value="Metal_resist"/>
    <property type="match status" value="1"/>
</dbReference>
<proteinExistence type="predicted"/>
<evidence type="ECO:0000313" key="4">
    <source>
        <dbReference type="Proteomes" id="UP000291613"/>
    </source>
</evidence>
<keyword evidence="2" id="KW-0812">Transmembrane</keyword>
<feature type="transmembrane region" description="Helical" evidence="2">
    <location>
        <begin position="68"/>
        <end position="90"/>
    </location>
</feature>
<dbReference type="Proteomes" id="UP000291613">
    <property type="component" value="Unassembled WGS sequence"/>
</dbReference>
<keyword evidence="2" id="KW-1133">Transmembrane helix</keyword>
<evidence type="ECO:0000313" key="3">
    <source>
        <dbReference type="EMBL" id="TBN54813.1"/>
    </source>
</evidence>
<protein>
    <submittedName>
        <fullName evidence="3">Periplasmic heavy metal sensor</fullName>
    </submittedName>
</protein>
<comment type="caution">
    <text evidence="3">The sequence shown here is derived from an EMBL/GenBank/DDBJ whole genome shotgun (WGS) entry which is preliminary data.</text>
</comment>